<dbReference type="RefSeq" id="WP_380901784.1">
    <property type="nucleotide sequence ID" value="NZ_JBHUEG010000007.1"/>
</dbReference>
<feature type="domain" description="SusD-like N-terminal" evidence="7">
    <location>
        <begin position="125"/>
        <end position="248"/>
    </location>
</feature>
<sequence length="654" mass="74520">MKKNKVKSSIPKVLGLALLFATAGMYSCTKYLDIVPDNIAVIEHAFKLRTEAEKYLFTCYAYLPKHGDGWFNAGMMSGDEIWLPQDDQVHWHPAFRIAQGQQNVGAPLFNEWGGDLKGGDGRFNYLRLFEAIRHCNIFLENVGDETKVPDLPLAERERWLGEVEFLKAYYHFHLFRMYGPIPIVDVNAPESATPEELYYKRQPVDACVTYMSDLLDQAAAKLPPRIVDENTELGRATKAIALAVKARLWMLAASPLFNGNADYAAVRDKEGVALFNPTFDGTKWEKARDAAKAAIDMAEENGAALYTYTNDRLNLSEETKTQISIRSAVTERWGAEVVWGLSNSYFVNEALCMPPLARGSNVDRFQLQGVWGAPIKIAKQYYSKNGVPIEEDKTLDFGNYMAPRTAVASERFYVEPGYVTARLNYDREPRFYASLGFDGGRWYMKDGRTNGSDEEGMYVQAKNAERSGFGHFTNWNETGYFIKKLVHWESTTNTTNAPTWKTYPWPEIRLAELYLSYAEALNEVQGGSSEAIQYVDPIRTRAGLQGVVASWTAFSRNPSKYQSQEGLRAIIQRERLIELAFEGQRFWDLRRWKQAAEELNKDITGFTMIGKTLETYNVEKTIFNQTFIAPRDYLWPIGNYETRRNPLLVENLGW</sequence>
<evidence type="ECO:0000256" key="5">
    <source>
        <dbReference type="ARBA" id="ARBA00023237"/>
    </source>
</evidence>
<evidence type="ECO:0000259" key="6">
    <source>
        <dbReference type="Pfam" id="PF07980"/>
    </source>
</evidence>
<evidence type="ECO:0000259" key="7">
    <source>
        <dbReference type="Pfam" id="PF14322"/>
    </source>
</evidence>
<dbReference type="EMBL" id="JBHULR010000003">
    <property type="protein sequence ID" value="MFD2547230.1"/>
    <property type="molecule type" value="Genomic_DNA"/>
</dbReference>
<comment type="subcellular location">
    <subcellularLocation>
        <location evidence="1">Cell outer membrane</location>
    </subcellularLocation>
</comment>
<reference evidence="9" key="1">
    <citation type="journal article" date="2019" name="Int. J. Syst. Evol. Microbiol.">
        <title>The Global Catalogue of Microorganisms (GCM) 10K type strain sequencing project: providing services to taxonomists for standard genome sequencing and annotation.</title>
        <authorList>
            <consortium name="The Broad Institute Genomics Platform"/>
            <consortium name="The Broad Institute Genome Sequencing Center for Infectious Disease"/>
            <person name="Wu L."/>
            <person name="Ma J."/>
        </authorList>
    </citation>
    <scope>NUCLEOTIDE SEQUENCE [LARGE SCALE GENOMIC DNA]</scope>
    <source>
        <strain evidence="9">KCTC 42662</strain>
    </source>
</reference>
<dbReference type="InterPro" id="IPR033985">
    <property type="entry name" value="SusD-like_N"/>
</dbReference>
<dbReference type="Proteomes" id="UP001597545">
    <property type="component" value="Unassembled WGS sequence"/>
</dbReference>
<dbReference type="SUPFAM" id="SSF48452">
    <property type="entry name" value="TPR-like"/>
    <property type="match status" value="1"/>
</dbReference>
<keyword evidence="3" id="KW-0732">Signal</keyword>
<comment type="caution">
    <text evidence="8">The sequence shown here is derived from an EMBL/GenBank/DDBJ whole genome shotgun (WGS) entry which is preliminary data.</text>
</comment>
<evidence type="ECO:0000256" key="3">
    <source>
        <dbReference type="ARBA" id="ARBA00022729"/>
    </source>
</evidence>
<dbReference type="PROSITE" id="PS51257">
    <property type="entry name" value="PROKAR_LIPOPROTEIN"/>
    <property type="match status" value="1"/>
</dbReference>
<proteinExistence type="inferred from homology"/>
<dbReference type="Pfam" id="PF07980">
    <property type="entry name" value="SusD_RagB"/>
    <property type="match status" value="1"/>
</dbReference>
<evidence type="ECO:0000256" key="4">
    <source>
        <dbReference type="ARBA" id="ARBA00023136"/>
    </source>
</evidence>
<dbReference type="Gene3D" id="1.25.40.390">
    <property type="match status" value="1"/>
</dbReference>
<organism evidence="8 9">
    <name type="scientific">Sphingobacterium suaedae</name>
    <dbReference type="NCBI Taxonomy" id="1686402"/>
    <lineage>
        <taxon>Bacteria</taxon>
        <taxon>Pseudomonadati</taxon>
        <taxon>Bacteroidota</taxon>
        <taxon>Sphingobacteriia</taxon>
        <taxon>Sphingobacteriales</taxon>
        <taxon>Sphingobacteriaceae</taxon>
        <taxon>Sphingobacterium</taxon>
    </lineage>
</organism>
<evidence type="ECO:0000256" key="1">
    <source>
        <dbReference type="ARBA" id="ARBA00004442"/>
    </source>
</evidence>
<dbReference type="InterPro" id="IPR011990">
    <property type="entry name" value="TPR-like_helical_dom_sf"/>
</dbReference>
<name>A0ABW5KG36_9SPHI</name>
<keyword evidence="9" id="KW-1185">Reference proteome</keyword>
<feature type="domain" description="RagB/SusD" evidence="6">
    <location>
        <begin position="374"/>
        <end position="654"/>
    </location>
</feature>
<evidence type="ECO:0000256" key="2">
    <source>
        <dbReference type="ARBA" id="ARBA00006275"/>
    </source>
</evidence>
<accession>A0ABW5KG36</accession>
<dbReference type="Pfam" id="PF14322">
    <property type="entry name" value="SusD-like_3"/>
    <property type="match status" value="1"/>
</dbReference>
<evidence type="ECO:0000313" key="8">
    <source>
        <dbReference type="EMBL" id="MFD2547230.1"/>
    </source>
</evidence>
<comment type="similarity">
    <text evidence="2">Belongs to the SusD family.</text>
</comment>
<keyword evidence="4" id="KW-0472">Membrane</keyword>
<keyword evidence="5" id="KW-0998">Cell outer membrane</keyword>
<dbReference type="InterPro" id="IPR012944">
    <property type="entry name" value="SusD_RagB_dom"/>
</dbReference>
<protein>
    <submittedName>
        <fullName evidence="8">RagB/SusD family nutrient uptake outer membrane protein</fullName>
    </submittedName>
</protein>
<gene>
    <name evidence="8" type="ORF">ACFSR5_06165</name>
</gene>
<evidence type="ECO:0000313" key="9">
    <source>
        <dbReference type="Proteomes" id="UP001597545"/>
    </source>
</evidence>